<comment type="caution">
    <text evidence="2">The sequence shown here is derived from an EMBL/GenBank/DDBJ whole genome shotgun (WGS) entry which is preliminary data.</text>
</comment>
<evidence type="ECO:0000313" key="2">
    <source>
        <dbReference type="EMBL" id="MBD5778135.1"/>
    </source>
</evidence>
<proteinExistence type="predicted"/>
<keyword evidence="3" id="KW-1185">Reference proteome</keyword>
<dbReference type="PROSITE" id="PS51318">
    <property type="entry name" value="TAT"/>
    <property type="match status" value="1"/>
</dbReference>
<dbReference type="InterPro" id="IPR006311">
    <property type="entry name" value="TAT_signal"/>
</dbReference>
<protein>
    <submittedName>
        <fullName evidence="2">Xanthine dehydrogenase family protein molybdopterin-binding subunit</fullName>
    </submittedName>
</protein>
<name>A0A927F4X7_9BACT</name>
<dbReference type="RefSeq" id="WP_191615259.1">
    <property type="nucleotide sequence ID" value="NZ_JACYFG010000002.1"/>
</dbReference>
<organism evidence="2 3">
    <name type="scientific">Pelagicoccus enzymogenes</name>
    <dbReference type="NCBI Taxonomy" id="2773457"/>
    <lineage>
        <taxon>Bacteria</taxon>
        <taxon>Pseudomonadati</taxon>
        <taxon>Verrucomicrobiota</taxon>
        <taxon>Opitutia</taxon>
        <taxon>Puniceicoccales</taxon>
        <taxon>Pelagicoccaceae</taxon>
        <taxon>Pelagicoccus</taxon>
    </lineage>
</organism>
<dbReference type="EMBL" id="JACYFG010000002">
    <property type="protein sequence ID" value="MBD5778135.1"/>
    <property type="molecule type" value="Genomic_DNA"/>
</dbReference>
<dbReference type="InterPro" id="IPR037165">
    <property type="entry name" value="AldOxase/xan_DH_Mopterin-bd_sf"/>
</dbReference>
<accession>A0A927F4X7</accession>
<dbReference type="AlphaFoldDB" id="A0A927F4X7"/>
<evidence type="ECO:0000313" key="3">
    <source>
        <dbReference type="Proteomes" id="UP000622317"/>
    </source>
</evidence>
<dbReference type="InterPro" id="IPR012368">
    <property type="entry name" value="OxRdtase_Mopterin-bd_su_IorB"/>
</dbReference>
<dbReference type="InterPro" id="IPR008274">
    <property type="entry name" value="AldOxase/xan_DH_MoCoBD1"/>
</dbReference>
<dbReference type="PIRSF" id="PIRSF036389">
    <property type="entry name" value="IOR_B"/>
    <property type="match status" value="1"/>
</dbReference>
<dbReference type="Pfam" id="PF20256">
    <property type="entry name" value="MoCoBD_2"/>
    <property type="match status" value="1"/>
</dbReference>
<dbReference type="PANTHER" id="PTHR47495:SF2">
    <property type="entry name" value="ALDEHYDE DEHYDROGENASE"/>
    <property type="match status" value="1"/>
</dbReference>
<dbReference type="Proteomes" id="UP000622317">
    <property type="component" value="Unassembled WGS sequence"/>
</dbReference>
<dbReference type="Gene3D" id="3.90.1170.50">
    <property type="entry name" value="Aldehyde oxidase/xanthine dehydrogenase, a/b hammerhead"/>
    <property type="match status" value="1"/>
</dbReference>
<dbReference type="InterPro" id="IPR000674">
    <property type="entry name" value="Ald_Oxase/Xan_DH_a/b"/>
</dbReference>
<sequence length="724" mass="79207">MNRRYFLKVAGTLGGGLLVSGFLAGKEKKPAFAETAADSPWFFIELKPDGGLHLRLGKQEMGQGAPSGVAMLFAEELGMDWESVTVDQMELSAATSAFYQTPQGSVTGGSWTVSSLWEPMRLAGASVREMLIQVAAERLQVEPKSLEAENGAVVSVAMGVRIPFHELAAAAAQREVPAEPRLRDPASFKIIGKPKPNARSFELSTGRVPYSINKRLPGMRHAAIARCPVWGGRLLGFNADAALERPGVEAVFRIEAPEGITNPYQYYKPGVAVVADSTWNAFKACELLEITWEEGNNSNVNMDTLRQRIARKEFLKTELPSDWGDPETVLQAAAVTHEAVYETHFQPHAPMEPLNATATADGDSIVIWTSSQDIKRCCDSVAAALGIPVDKIVMHSCPCGGSFGRRSAVDYVVEAALIAHRLQGPVKLTWSREDDIAHDLFHPYERSVWKAGLDRKGDLSALAASYAITGSPDYWWLLHGGFMPYGLKDWKVEGNLLDHPVPTGAWRSVVEHIGAFPEESFIDEMAHLAGRDPLAFRLEQARKAVEQHGQDDYWGSILARVVRLFEKVEVTLDWRSPLPPNQGRGIALSKFGSTVVAQVAEVEVWEGDFRVNKVEVFVGAGLIVNPQLAENQIEGAVVWALSALKHGRFTLENGRILESNFDQFELLRMNEAPEIRVHFLQDDGPMGGIGEPGVPALAPAVLNAIFAATGRRLRNLPIESSALL</sequence>
<evidence type="ECO:0000259" key="1">
    <source>
        <dbReference type="SMART" id="SM01008"/>
    </source>
</evidence>
<dbReference type="InterPro" id="IPR046867">
    <property type="entry name" value="AldOxase/xan_DH_MoCoBD2"/>
</dbReference>
<dbReference type="Gene3D" id="3.30.365.10">
    <property type="entry name" value="Aldehyde oxidase/xanthine dehydrogenase, molybdopterin binding domain"/>
    <property type="match status" value="4"/>
</dbReference>
<dbReference type="SUPFAM" id="SSF56003">
    <property type="entry name" value="Molybdenum cofactor-binding domain"/>
    <property type="match status" value="2"/>
</dbReference>
<reference evidence="2" key="1">
    <citation type="submission" date="2020-09" db="EMBL/GenBank/DDBJ databases">
        <title>Pelagicoccus enzymogenes sp. nov. with an EPS production, isolated from marine sediment.</title>
        <authorList>
            <person name="Feng X."/>
        </authorList>
    </citation>
    <scope>NUCLEOTIDE SEQUENCE</scope>
    <source>
        <strain evidence="2">NFK12</strain>
    </source>
</reference>
<dbReference type="InterPro" id="IPR052516">
    <property type="entry name" value="N-heterocyclic_Hydroxylase"/>
</dbReference>
<dbReference type="Pfam" id="PF02738">
    <property type="entry name" value="MoCoBD_1"/>
    <property type="match status" value="1"/>
</dbReference>
<dbReference type="PANTHER" id="PTHR47495">
    <property type="entry name" value="ALDEHYDE DEHYDROGENASE"/>
    <property type="match status" value="1"/>
</dbReference>
<dbReference type="SMART" id="SM01008">
    <property type="entry name" value="Ald_Xan_dh_C"/>
    <property type="match status" value="1"/>
</dbReference>
<gene>
    <name evidence="2" type="ORF">IEN85_01325</name>
</gene>
<dbReference type="GO" id="GO:0016491">
    <property type="term" value="F:oxidoreductase activity"/>
    <property type="evidence" value="ECO:0007669"/>
    <property type="project" value="InterPro"/>
</dbReference>
<feature type="domain" description="Aldehyde oxidase/xanthine dehydrogenase a/b hammerhead" evidence="1">
    <location>
        <begin position="205"/>
        <end position="296"/>
    </location>
</feature>